<dbReference type="InterPro" id="IPR001965">
    <property type="entry name" value="Znf_PHD"/>
</dbReference>
<dbReference type="GO" id="GO:0140684">
    <property type="term" value="F:histone H3K9me2/H3K9me3 demethylase activity"/>
    <property type="evidence" value="ECO:0007669"/>
    <property type="project" value="UniProtKB-EC"/>
</dbReference>
<dbReference type="EMBL" id="ML975290">
    <property type="protein sequence ID" value="KAF1835257.1"/>
    <property type="molecule type" value="Genomic_DNA"/>
</dbReference>
<evidence type="ECO:0000256" key="6">
    <source>
        <dbReference type="ARBA" id="ARBA00049349"/>
    </source>
</evidence>
<evidence type="ECO:0000259" key="10">
    <source>
        <dbReference type="PROSITE" id="PS51805"/>
    </source>
</evidence>
<proteinExistence type="inferred from homology"/>
<evidence type="ECO:0000313" key="11">
    <source>
        <dbReference type="EMBL" id="KAF1835257.1"/>
    </source>
</evidence>
<evidence type="ECO:0000313" key="12">
    <source>
        <dbReference type="Proteomes" id="UP000800040"/>
    </source>
</evidence>
<keyword evidence="5" id="KW-0862">Zinc</keyword>
<sequence>MQATPFTSAMEVPVDVVPSVEAPPVHHDDSVPKAALTPPTSEDNDKRDERMSSELSDIDSDDGEDIEPDHYFEGGKIPVFKPTMDQFRNFKRFIDKIDKHGMKSGIVKVIPPAEWRNSLPDLSEAVKSIKVKNPITQEFAGQHGIYTQANIEKQRSYNLPEWRAVTDEPHHQPPAKRGERRKAAAEAPSRTRSTRAHGPANDDATPAPKRGPGRPSRRRKVKKEPLEDDDDDEGSIDVPPTPTSPGKEEKKTATKRIKKEARDATPARARGRQPKTVDEKKSVSSRRLNNRGAVNDYIDEAAFEDFDYRLPGVDEYTIERCKELEDNYWKTINYGQPMYGADMPGSLFDDRTTSWNVAKLPNLLDVLGTKVPGVNTAYLYLGMWKATFAWHLEDVDLYSINYIHFGAPKQWYSISQEDARRFEAAMKSIWPNDAKHCSQFLRHKTYLISPQRLERDFNIKVNRLVHYEGEFVITYPYGYHSGYNVGYNCAESVNFANESWLSYGRIAKKCLCESDSVWVDVNEIERKLRGEPTPEYYEETDDDEDDEDGADRLPSPPVSIAGKTKARPGRKPAGNKRKRGKEDANDASRPKKLKRIRIRIRIPGRGMPCILCPNDVEYDDLLVTDNGMKAHRICADYTPETYIVKKGDDETVCNVANIGKDRLELKCNYCRSKRGAVFQCSQKKCTRAFHATCAVAAGVQVDLGPMPTFDEEGTEYFYDGYDFRCRFHRPKKRNNKTVDVEALEKDKFVLAYGKTLKPKDVIQFQYVGGEMYQIYGAQVVENRPGEQSVLVDVLPDGDRVEVEWKYILKLHPDESQRPKPSANAKPLPEHLKESDASLDITNRTDGVPEMGDPFHDPNSEQKWAEWYTAPEVSQKVARVDFSKENRLWYYLGKTSTEARPQYTENPAKQRNNPKSNFLDTVKPPPPPVPTFHRSSYPASYPIKPAPIAVPPRTPMMQQDSRPYNYKPKDPMMSSWKSPVYNPDTRKNPNSPVAHQPNVSYDHRMPAGPFGPTYQGYHSHRSPQPPQQQQQQFQYHPYVPPQSYSTASWKLQPTTSGPLLNGIEKYAQPSPHATYPYAQSPHQLPPSSYSPGAEKNTAPTYGPPGRQSQAPSHGRGPISNILSNPTGPPKPPMYAVTPSSNIIYAAQSPTEYLSYLMNYPYLRNCYLRRTKTYISPYSLDGGIAPEWMPRPPTSRATPTPIAPRPIAPNGPAPTQGYYGPPPTGHPAPRPSAQFQSPDAFQREMARTAQTPEAPKWEQMLKQLATSTGPTGMLTTTARSSQASQPRYPPAGPRSSLSYDLPRSMQGMQSQTPPQLPSREPQRPTPSPISDDGKDGLVAVPKAVLSPLQSANGVHGAETWRYSS</sequence>
<dbReference type="GO" id="GO:0000785">
    <property type="term" value="C:chromatin"/>
    <property type="evidence" value="ECO:0007669"/>
    <property type="project" value="TreeGrafter"/>
</dbReference>
<feature type="region of interest" description="Disordered" evidence="7">
    <location>
        <begin position="1"/>
        <end position="69"/>
    </location>
</feature>
<feature type="compositionally biased region" description="Acidic residues" evidence="7">
    <location>
        <begin position="536"/>
        <end position="549"/>
    </location>
</feature>
<evidence type="ECO:0000259" key="8">
    <source>
        <dbReference type="PROSITE" id="PS51183"/>
    </source>
</evidence>
<feature type="region of interest" description="Disordered" evidence="7">
    <location>
        <begin position="1190"/>
        <end position="1233"/>
    </location>
</feature>
<dbReference type="Gene3D" id="3.30.40.10">
    <property type="entry name" value="Zinc/RING finger domain, C3HC4 (zinc finger)"/>
    <property type="match status" value="1"/>
</dbReference>
<feature type="compositionally biased region" description="Low complexity" evidence="7">
    <location>
        <begin position="1266"/>
        <end position="1275"/>
    </location>
</feature>
<feature type="compositionally biased region" description="Polar residues" evidence="7">
    <location>
        <begin position="1079"/>
        <end position="1089"/>
    </location>
</feature>
<dbReference type="GO" id="GO:0008270">
    <property type="term" value="F:zinc ion binding"/>
    <property type="evidence" value="ECO:0007669"/>
    <property type="project" value="UniProtKB-KW"/>
</dbReference>
<dbReference type="CDD" id="cd15571">
    <property type="entry name" value="ePHD"/>
    <property type="match status" value="1"/>
</dbReference>
<dbReference type="InterPro" id="IPR013083">
    <property type="entry name" value="Znf_RING/FYVE/PHD"/>
</dbReference>
<feature type="compositionally biased region" description="Acidic residues" evidence="7">
    <location>
        <begin position="226"/>
        <end position="235"/>
    </location>
</feature>
<feature type="compositionally biased region" description="Basic residues" evidence="7">
    <location>
        <begin position="564"/>
        <end position="579"/>
    </location>
</feature>
<dbReference type="PROSITE" id="PS51183">
    <property type="entry name" value="JMJN"/>
    <property type="match status" value="1"/>
</dbReference>
<dbReference type="SMART" id="SM00545">
    <property type="entry name" value="JmjN"/>
    <property type="match status" value="1"/>
</dbReference>
<dbReference type="InterPro" id="IPR003347">
    <property type="entry name" value="JmjC_dom"/>
</dbReference>
<feature type="compositionally biased region" description="Basic residues" evidence="7">
    <location>
        <begin position="211"/>
        <end position="222"/>
    </location>
</feature>
<feature type="region of interest" description="Disordered" evidence="7">
    <location>
        <begin position="530"/>
        <end position="591"/>
    </location>
</feature>
<evidence type="ECO:0000259" key="9">
    <source>
        <dbReference type="PROSITE" id="PS51184"/>
    </source>
</evidence>
<dbReference type="Proteomes" id="UP000800040">
    <property type="component" value="Unassembled WGS sequence"/>
</dbReference>
<feature type="compositionally biased region" description="Basic and acidic residues" evidence="7">
    <location>
        <begin position="580"/>
        <end position="589"/>
    </location>
</feature>
<name>A0A6A5KHN1_9PLEO</name>
<dbReference type="Gene3D" id="2.60.120.650">
    <property type="entry name" value="Cupin"/>
    <property type="match status" value="2"/>
</dbReference>
<evidence type="ECO:0000256" key="4">
    <source>
        <dbReference type="ARBA" id="ARBA00022771"/>
    </source>
</evidence>
<dbReference type="GO" id="GO:0051864">
    <property type="term" value="F:histone H3K36 demethylase activity"/>
    <property type="evidence" value="ECO:0007669"/>
    <property type="project" value="TreeGrafter"/>
</dbReference>
<protein>
    <recommendedName>
        <fullName evidence="2">[histone H3]-trimethyl-L-lysine(9) demethylase</fullName>
        <ecNumber evidence="2">1.14.11.66</ecNumber>
    </recommendedName>
</protein>
<dbReference type="GO" id="GO:0005634">
    <property type="term" value="C:nucleus"/>
    <property type="evidence" value="ECO:0007669"/>
    <property type="project" value="TreeGrafter"/>
</dbReference>
<dbReference type="FunFam" id="2.60.120.650:FF:000024">
    <property type="entry name" value="Putative jumonji family transcription factor"/>
    <property type="match status" value="1"/>
</dbReference>
<dbReference type="GO" id="GO:0010468">
    <property type="term" value="P:regulation of gene expression"/>
    <property type="evidence" value="ECO:0007669"/>
    <property type="project" value="TreeGrafter"/>
</dbReference>
<dbReference type="InterPro" id="IPR034732">
    <property type="entry name" value="EPHD"/>
</dbReference>
<dbReference type="PANTHER" id="PTHR10694:SF7">
    <property type="entry name" value="[HISTONE H3]-TRIMETHYL-L-LYSINE(9) DEMETHYLASE"/>
    <property type="match status" value="1"/>
</dbReference>
<feature type="region of interest" description="Disordered" evidence="7">
    <location>
        <begin position="1266"/>
        <end position="1337"/>
    </location>
</feature>
<reference evidence="11" key="1">
    <citation type="submission" date="2020-01" db="EMBL/GenBank/DDBJ databases">
        <authorList>
            <consortium name="DOE Joint Genome Institute"/>
            <person name="Haridas S."/>
            <person name="Albert R."/>
            <person name="Binder M."/>
            <person name="Bloem J."/>
            <person name="Labutti K."/>
            <person name="Salamov A."/>
            <person name="Andreopoulos B."/>
            <person name="Baker S.E."/>
            <person name="Barry K."/>
            <person name="Bills G."/>
            <person name="Bluhm B.H."/>
            <person name="Cannon C."/>
            <person name="Castanera R."/>
            <person name="Culley D.E."/>
            <person name="Daum C."/>
            <person name="Ezra D."/>
            <person name="Gonzalez J.B."/>
            <person name="Henrissat B."/>
            <person name="Kuo A."/>
            <person name="Liang C."/>
            <person name="Lipzen A."/>
            <person name="Lutzoni F."/>
            <person name="Magnuson J."/>
            <person name="Mondo S."/>
            <person name="Nolan M."/>
            <person name="Ohm R."/>
            <person name="Pangilinan J."/>
            <person name="Park H.-J."/>
            <person name="Ramirez L."/>
            <person name="Alfaro M."/>
            <person name="Sun H."/>
            <person name="Tritt A."/>
            <person name="Yoshinaga Y."/>
            <person name="Zwiers L.-H."/>
            <person name="Turgeon B.G."/>
            <person name="Goodwin S.B."/>
            <person name="Spatafora J.W."/>
            <person name="Crous P.W."/>
            <person name="Grigoriev I.V."/>
        </authorList>
    </citation>
    <scope>NUCLEOTIDE SEQUENCE</scope>
    <source>
        <strain evidence="11">P77</strain>
    </source>
</reference>
<accession>A0A6A5KHN1</accession>
<feature type="compositionally biased region" description="Polar residues" evidence="7">
    <location>
        <begin position="987"/>
        <end position="998"/>
    </location>
</feature>
<feature type="compositionally biased region" description="Pro residues" evidence="7">
    <location>
        <begin position="1218"/>
        <end position="1228"/>
    </location>
</feature>
<comment type="similarity">
    <text evidence="1">Belongs to the JHDM3 histone demethylase family.</text>
</comment>
<dbReference type="PROSITE" id="PS51184">
    <property type="entry name" value="JMJC"/>
    <property type="match status" value="1"/>
</dbReference>
<feature type="compositionally biased region" description="Acidic residues" evidence="7">
    <location>
        <begin position="56"/>
        <end position="67"/>
    </location>
</feature>
<feature type="region of interest" description="Disordered" evidence="7">
    <location>
        <begin position="1059"/>
        <end position="1132"/>
    </location>
</feature>
<feature type="domain" description="PHD-type" evidence="10">
    <location>
        <begin position="606"/>
        <end position="729"/>
    </location>
</feature>
<gene>
    <name evidence="11" type="ORF">BDW02DRAFT_597514</name>
</gene>
<dbReference type="InterPro" id="IPR055500">
    <property type="entry name" value="DUF7072"/>
</dbReference>
<evidence type="ECO:0000256" key="2">
    <source>
        <dbReference type="ARBA" id="ARBA00012900"/>
    </source>
</evidence>
<dbReference type="PANTHER" id="PTHR10694">
    <property type="entry name" value="LYSINE-SPECIFIC DEMETHYLASE"/>
    <property type="match status" value="1"/>
</dbReference>
<organism evidence="11 12">
    <name type="scientific">Decorospora gaudefroyi</name>
    <dbReference type="NCBI Taxonomy" id="184978"/>
    <lineage>
        <taxon>Eukaryota</taxon>
        <taxon>Fungi</taxon>
        <taxon>Dikarya</taxon>
        <taxon>Ascomycota</taxon>
        <taxon>Pezizomycotina</taxon>
        <taxon>Dothideomycetes</taxon>
        <taxon>Pleosporomycetidae</taxon>
        <taxon>Pleosporales</taxon>
        <taxon>Pleosporineae</taxon>
        <taxon>Pleosporaceae</taxon>
        <taxon>Decorospora</taxon>
    </lineage>
</organism>
<keyword evidence="3" id="KW-0479">Metal-binding</keyword>
<feature type="domain" description="JmjN" evidence="8">
    <location>
        <begin position="77"/>
        <end position="118"/>
    </location>
</feature>
<feature type="compositionally biased region" description="Pro residues" evidence="7">
    <location>
        <begin position="1199"/>
        <end position="1210"/>
    </location>
</feature>
<feature type="compositionally biased region" description="Basic and acidic residues" evidence="7">
    <location>
        <begin position="43"/>
        <end position="52"/>
    </location>
</feature>
<keyword evidence="4" id="KW-0863">Zinc-finger</keyword>
<dbReference type="Pfam" id="PF13832">
    <property type="entry name" value="zf-HC5HC2H_2"/>
    <property type="match status" value="1"/>
</dbReference>
<feature type="region of interest" description="Disordered" evidence="7">
    <location>
        <begin position="164"/>
        <end position="285"/>
    </location>
</feature>
<dbReference type="SUPFAM" id="SSF51197">
    <property type="entry name" value="Clavaminate synthase-like"/>
    <property type="match status" value="1"/>
</dbReference>
<dbReference type="FunFam" id="3.30.40.10:FF:000377">
    <property type="entry name" value="Putative jumonji family transcription factor"/>
    <property type="match status" value="1"/>
</dbReference>
<keyword evidence="12" id="KW-1185">Reference proteome</keyword>
<feature type="region of interest" description="Disordered" evidence="7">
    <location>
        <begin position="813"/>
        <end position="843"/>
    </location>
</feature>
<evidence type="ECO:0000256" key="3">
    <source>
        <dbReference type="ARBA" id="ARBA00022723"/>
    </source>
</evidence>
<dbReference type="EC" id="1.14.11.66" evidence="2"/>
<dbReference type="Pfam" id="PF23258">
    <property type="entry name" value="DUF7072"/>
    <property type="match status" value="1"/>
</dbReference>
<feature type="compositionally biased region" description="Polar residues" evidence="7">
    <location>
        <begin position="899"/>
        <end position="918"/>
    </location>
</feature>
<dbReference type="Pfam" id="PF02373">
    <property type="entry name" value="JmjC"/>
    <property type="match status" value="1"/>
</dbReference>
<dbReference type="SMART" id="SM00249">
    <property type="entry name" value="PHD"/>
    <property type="match status" value="1"/>
</dbReference>
<dbReference type="PROSITE" id="PS51805">
    <property type="entry name" value="EPHD"/>
    <property type="match status" value="1"/>
</dbReference>
<feature type="compositionally biased region" description="Low complexity" evidence="7">
    <location>
        <begin position="1026"/>
        <end position="1036"/>
    </location>
</feature>
<dbReference type="OrthoDB" id="9547406at2759"/>
<evidence type="ECO:0000256" key="5">
    <source>
        <dbReference type="ARBA" id="ARBA00022833"/>
    </source>
</evidence>
<evidence type="ECO:0000256" key="7">
    <source>
        <dbReference type="SAM" id="MobiDB-lite"/>
    </source>
</evidence>
<feature type="compositionally biased region" description="Pro residues" evidence="7">
    <location>
        <begin position="943"/>
        <end position="953"/>
    </location>
</feature>
<dbReference type="InterPro" id="IPR003349">
    <property type="entry name" value="JmjN"/>
</dbReference>
<evidence type="ECO:0000256" key="1">
    <source>
        <dbReference type="ARBA" id="ARBA00009711"/>
    </source>
</evidence>
<dbReference type="Pfam" id="PF02375">
    <property type="entry name" value="JmjN"/>
    <property type="match status" value="1"/>
</dbReference>
<feature type="region of interest" description="Disordered" evidence="7">
    <location>
        <begin position="899"/>
        <end position="1040"/>
    </location>
</feature>
<dbReference type="SMART" id="SM00558">
    <property type="entry name" value="JmjC"/>
    <property type="match status" value="1"/>
</dbReference>
<comment type="catalytic activity">
    <reaction evidence="6">
        <text>N(6),N(6),N(6)-trimethyl-L-lysyl(9)-[histone H3] + 2 2-oxoglutarate + 2 O2 = N(6)-methyl-L-lysyl(9)-[histone H3] + 2 formaldehyde + 2 succinate + 2 CO2</text>
        <dbReference type="Rhea" id="RHEA:60200"/>
        <dbReference type="Rhea" id="RHEA-COMP:15538"/>
        <dbReference type="Rhea" id="RHEA-COMP:15542"/>
        <dbReference type="ChEBI" id="CHEBI:15379"/>
        <dbReference type="ChEBI" id="CHEBI:16526"/>
        <dbReference type="ChEBI" id="CHEBI:16810"/>
        <dbReference type="ChEBI" id="CHEBI:16842"/>
        <dbReference type="ChEBI" id="CHEBI:30031"/>
        <dbReference type="ChEBI" id="CHEBI:61929"/>
        <dbReference type="ChEBI" id="CHEBI:61961"/>
        <dbReference type="EC" id="1.14.11.66"/>
    </reaction>
</comment>
<feature type="domain" description="JmjC" evidence="9">
    <location>
        <begin position="349"/>
        <end position="512"/>
    </location>
</feature>